<sequence length="68" mass="7719">MSSSSIPLNLLRAKSCNSPRLSVAQKFNAFTQDSTSFRLTILKKCLFHQKDRRFKILKEDLADICGSI</sequence>
<proteinExistence type="predicted"/>
<reference evidence="1" key="1">
    <citation type="submission" date="2015-12" db="EMBL/GenBank/DDBJ databases">
        <title>Gene expression during late stages of embryo sac development: a critical building block for successful pollen-pistil interactions.</title>
        <authorList>
            <person name="Liu Y."/>
            <person name="Joly V."/>
            <person name="Sabar M."/>
            <person name="Matton D.P."/>
        </authorList>
    </citation>
    <scope>NUCLEOTIDE SEQUENCE</scope>
</reference>
<accession>A0A0V0GI31</accession>
<evidence type="ECO:0000313" key="1">
    <source>
        <dbReference type="EMBL" id="JAP07887.1"/>
    </source>
</evidence>
<organism evidence="1">
    <name type="scientific">Solanum chacoense</name>
    <name type="common">Chaco potato</name>
    <dbReference type="NCBI Taxonomy" id="4108"/>
    <lineage>
        <taxon>Eukaryota</taxon>
        <taxon>Viridiplantae</taxon>
        <taxon>Streptophyta</taxon>
        <taxon>Embryophyta</taxon>
        <taxon>Tracheophyta</taxon>
        <taxon>Spermatophyta</taxon>
        <taxon>Magnoliopsida</taxon>
        <taxon>eudicotyledons</taxon>
        <taxon>Gunneridae</taxon>
        <taxon>Pentapetalae</taxon>
        <taxon>asterids</taxon>
        <taxon>lamiids</taxon>
        <taxon>Solanales</taxon>
        <taxon>Solanaceae</taxon>
        <taxon>Solanoideae</taxon>
        <taxon>Solaneae</taxon>
        <taxon>Solanum</taxon>
    </lineage>
</organism>
<dbReference type="AlphaFoldDB" id="A0A0V0GI31"/>
<name>A0A0V0GI31_SOLCH</name>
<dbReference type="EMBL" id="GEDG01037859">
    <property type="protein sequence ID" value="JAP07887.1"/>
    <property type="molecule type" value="Transcribed_RNA"/>
</dbReference>
<protein>
    <submittedName>
        <fullName evidence="1">Putative ovule protein</fullName>
    </submittedName>
</protein>